<dbReference type="PANTHER" id="PTHR11247">
    <property type="entry name" value="PALMITOYL-PROTEIN THIOESTERASE/DOLICHYLDIPHOSPHATASE 1"/>
    <property type="match status" value="1"/>
</dbReference>
<comment type="caution">
    <text evidence="2">The sequence shown here is derived from an EMBL/GenBank/DDBJ whole genome shotgun (WGS) entry which is preliminary data.</text>
</comment>
<accession>A0ABP0RAN0</accession>
<name>A0ABP0RAN0_9DINO</name>
<keyword evidence="1" id="KW-0378">Hydrolase</keyword>
<evidence type="ECO:0000313" key="3">
    <source>
        <dbReference type="Proteomes" id="UP001642484"/>
    </source>
</evidence>
<evidence type="ECO:0000256" key="1">
    <source>
        <dbReference type="ARBA" id="ARBA00022801"/>
    </source>
</evidence>
<dbReference type="Gene3D" id="1.20.144.10">
    <property type="entry name" value="Phosphatidic acid phosphatase type 2/haloperoxidase"/>
    <property type="match status" value="1"/>
</dbReference>
<evidence type="ECO:0000313" key="2">
    <source>
        <dbReference type="EMBL" id="CAK9096818.1"/>
    </source>
</evidence>
<dbReference type="EMBL" id="CAXAMN010025661">
    <property type="protein sequence ID" value="CAK9096818.1"/>
    <property type="molecule type" value="Genomic_DNA"/>
</dbReference>
<proteinExistence type="predicted"/>
<keyword evidence="3" id="KW-1185">Reference proteome</keyword>
<dbReference type="Proteomes" id="UP001642484">
    <property type="component" value="Unassembled WGS sequence"/>
</dbReference>
<dbReference type="InterPro" id="IPR036938">
    <property type="entry name" value="PAP2/HPO_sf"/>
</dbReference>
<sequence>MGHGLLHHIDAGTKWLVSGAVFGVLLWRQDSAICWCVLGSVGAAANCKCLKVLINQSRPRGARKVDPGMPSSHAQSLGFLSIYFALDVAFPFSGPAQRVPTDSGRAAWAGMLVAGGLFGSWLRVAMGFHTTAQVAVGYALGAASAVVWQSLYGYQVLPHLTPLLLRSLQGATVLAGGLTWWLARWMEPQFSDDPDSPSRFAVKVLSDVAKDHRRE</sequence>
<reference evidence="2 3" key="1">
    <citation type="submission" date="2024-02" db="EMBL/GenBank/DDBJ databases">
        <authorList>
            <person name="Chen Y."/>
            <person name="Shah S."/>
            <person name="Dougan E. K."/>
            <person name="Thang M."/>
            <person name="Chan C."/>
        </authorList>
    </citation>
    <scope>NUCLEOTIDE SEQUENCE [LARGE SCALE GENOMIC DNA]</scope>
</reference>
<evidence type="ECO:0008006" key="4">
    <source>
        <dbReference type="Google" id="ProtNLM"/>
    </source>
</evidence>
<gene>
    <name evidence="2" type="ORF">CCMP2556_LOCUS46016</name>
</gene>
<organism evidence="2 3">
    <name type="scientific">Durusdinium trenchii</name>
    <dbReference type="NCBI Taxonomy" id="1381693"/>
    <lineage>
        <taxon>Eukaryota</taxon>
        <taxon>Sar</taxon>
        <taxon>Alveolata</taxon>
        <taxon>Dinophyceae</taxon>
        <taxon>Suessiales</taxon>
        <taxon>Symbiodiniaceae</taxon>
        <taxon>Durusdinium</taxon>
    </lineage>
</organism>
<dbReference type="PANTHER" id="PTHR11247:SF40">
    <property type="entry name" value="LIPID PHOSPHATE PHOSPHATASE EPSILON 1, CHLOROPLASTIC"/>
    <property type="match status" value="1"/>
</dbReference>
<protein>
    <recommendedName>
        <fullName evidence="4">Dolichyldiphosphatase</fullName>
    </recommendedName>
</protein>
<dbReference type="SUPFAM" id="SSF48317">
    <property type="entry name" value="Acid phosphatase/Vanadium-dependent haloperoxidase"/>
    <property type="match status" value="1"/>
</dbReference>